<feature type="compositionally biased region" description="Basic residues" evidence="1">
    <location>
        <begin position="1"/>
        <end position="16"/>
    </location>
</feature>
<dbReference type="OMA" id="GQSENEY"/>
<accession>A0A2K1J107</accession>
<feature type="compositionally biased region" description="Basic and acidic residues" evidence="1">
    <location>
        <begin position="157"/>
        <end position="173"/>
    </location>
</feature>
<dbReference type="EnsemblPlants" id="Pp3c18_13870V3.1">
    <property type="protein sequence ID" value="Pp3c18_13870V3.1"/>
    <property type="gene ID" value="Pp3c18_13870"/>
</dbReference>
<feature type="compositionally biased region" description="Low complexity" evidence="1">
    <location>
        <begin position="174"/>
        <end position="192"/>
    </location>
</feature>
<dbReference type="OrthoDB" id="10329306at2759"/>
<organism evidence="2">
    <name type="scientific">Physcomitrium patens</name>
    <name type="common">Spreading-leaved earth moss</name>
    <name type="synonym">Physcomitrella patens</name>
    <dbReference type="NCBI Taxonomy" id="3218"/>
    <lineage>
        <taxon>Eukaryota</taxon>
        <taxon>Viridiplantae</taxon>
        <taxon>Streptophyta</taxon>
        <taxon>Embryophyta</taxon>
        <taxon>Bryophyta</taxon>
        <taxon>Bryophytina</taxon>
        <taxon>Bryopsida</taxon>
        <taxon>Funariidae</taxon>
        <taxon>Funariales</taxon>
        <taxon>Funariaceae</taxon>
        <taxon>Physcomitrium</taxon>
    </lineage>
</organism>
<feature type="compositionally biased region" description="Polar residues" evidence="1">
    <location>
        <begin position="113"/>
        <end position="122"/>
    </location>
</feature>
<feature type="compositionally biased region" description="Basic and acidic residues" evidence="1">
    <location>
        <begin position="288"/>
        <end position="310"/>
    </location>
</feature>
<name>A0A2K1J107_PHYPA</name>
<dbReference type="RefSeq" id="XP_024402553.1">
    <property type="nucleotide sequence ID" value="XM_024546785.2"/>
</dbReference>
<feature type="compositionally biased region" description="Basic and acidic residues" evidence="1">
    <location>
        <begin position="424"/>
        <end position="444"/>
    </location>
</feature>
<dbReference type="AlphaFoldDB" id="A0A2K1J107"/>
<feature type="compositionally biased region" description="Basic and acidic residues" evidence="1">
    <location>
        <begin position="507"/>
        <end position="527"/>
    </location>
</feature>
<feature type="compositionally biased region" description="Polar residues" evidence="1">
    <location>
        <begin position="27"/>
        <end position="40"/>
    </location>
</feature>
<feature type="region of interest" description="Disordered" evidence="1">
    <location>
        <begin position="559"/>
        <end position="639"/>
    </location>
</feature>
<feature type="compositionally biased region" description="Basic and acidic residues" evidence="1">
    <location>
        <begin position="196"/>
        <end position="206"/>
    </location>
</feature>
<feature type="region of interest" description="Disordered" evidence="1">
    <location>
        <begin position="507"/>
        <end position="539"/>
    </location>
</feature>
<gene>
    <name evidence="3" type="primary">LOC112295342</name>
    <name evidence="2" type="ORF">PHYPA_023106</name>
</gene>
<feature type="compositionally biased region" description="Basic and acidic residues" evidence="1">
    <location>
        <begin position="98"/>
        <end position="108"/>
    </location>
</feature>
<sequence>MPSGPKKRLAARRRSIGARTSLDKESVSGSHASDEGTSPKTFDDVNSGLSLATGSNERPTDQTFQTEEWVRVSDFDVGTPTSTTAKGGFHATAEDSYGDSRGHDKIVDWETISGENADNFSSPEDVGEARDVAASDYGQERGQQMPHVDELLSDSSVSDKEDDAKSVKSRENSHSSSSSSSSSSGSSRSSYSPEAYLKKSDDEERLGSIVVIPSHGEDSQESSFAEVASVETRDDDYHELIANIGSLEVKGSEDQATSAIEPASSDDQEEDKYDLFSGVEDQAVESAPSKDQEKDKNGGSNTKDLEQEQSKEDEEADTKVRKLEHQTPGQSENEYHQVAKPKELESEVPTVKEQVSEPHAPDQNLEEDEQGIEPTTPDKASEKSYSENPYSFGHSISDEEVFEDGNVSNLKEIEDPSASLSAHEQTDHAESSSEVHENISKEGQDSPVSTGVPEPEQHELNQLLEIAQSKEIAKLGKVEQKILAQEHDASNGIAVLQPLVEVLTADKNSKRLERDEVKDHQADEAPLPRDTPCSVDSGLPIEAGLKDVTLEMYTKEVEAELRGDRFGDKNQSGEVPLTGDSSSADSSLQAQEQLTSRDAEKHQRLLDGQSEVDSPFSVDNTEPRTAVEGDTLVSPINAAESELPRSSGVLIKDVEDSCLVGKVDGTTDAAKCSESSERVELTPYHKREVQGRPIEASSGSLGCCEPVQWLLANLTRWVNPPAIRN</sequence>
<keyword evidence="4" id="KW-1185">Reference proteome</keyword>
<evidence type="ECO:0000313" key="2">
    <source>
        <dbReference type="EMBL" id="PNR35207.1"/>
    </source>
</evidence>
<evidence type="ECO:0000313" key="3">
    <source>
        <dbReference type="EnsemblPlants" id="Pp3c18_13870V3.1"/>
    </source>
</evidence>
<dbReference type="EMBL" id="ABEU02000018">
    <property type="protein sequence ID" value="PNR35207.1"/>
    <property type="molecule type" value="Genomic_DNA"/>
</dbReference>
<feature type="compositionally biased region" description="Polar residues" evidence="1">
    <location>
        <begin position="47"/>
        <end position="66"/>
    </location>
</feature>
<feature type="region of interest" description="Disordered" evidence="1">
    <location>
        <begin position="248"/>
        <end position="461"/>
    </location>
</feature>
<feature type="region of interest" description="Disordered" evidence="1">
    <location>
        <begin position="1"/>
        <end position="231"/>
    </location>
</feature>
<reference evidence="2 4" key="2">
    <citation type="journal article" date="2018" name="Plant J.">
        <title>The Physcomitrella patens chromosome-scale assembly reveals moss genome structure and evolution.</title>
        <authorList>
            <person name="Lang D."/>
            <person name="Ullrich K.K."/>
            <person name="Murat F."/>
            <person name="Fuchs J."/>
            <person name="Jenkins J."/>
            <person name="Haas F.B."/>
            <person name="Piednoel M."/>
            <person name="Gundlach H."/>
            <person name="Van Bel M."/>
            <person name="Meyberg R."/>
            <person name="Vives C."/>
            <person name="Morata J."/>
            <person name="Symeonidi A."/>
            <person name="Hiss M."/>
            <person name="Muchero W."/>
            <person name="Kamisugi Y."/>
            <person name="Saleh O."/>
            <person name="Blanc G."/>
            <person name="Decker E.L."/>
            <person name="van Gessel N."/>
            <person name="Grimwood J."/>
            <person name="Hayes R.D."/>
            <person name="Graham S.W."/>
            <person name="Gunter L.E."/>
            <person name="McDaniel S.F."/>
            <person name="Hoernstein S.N.W."/>
            <person name="Larsson A."/>
            <person name="Li F.W."/>
            <person name="Perroud P.F."/>
            <person name="Phillips J."/>
            <person name="Ranjan P."/>
            <person name="Rokshar D.S."/>
            <person name="Rothfels C.J."/>
            <person name="Schneider L."/>
            <person name="Shu S."/>
            <person name="Stevenson D.W."/>
            <person name="Thummler F."/>
            <person name="Tillich M."/>
            <person name="Villarreal Aguilar J.C."/>
            <person name="Widiez T."/>
            <person name="Wong G.K."/>
            <person name="Wymore A."/>
            <person name="Zhang Y."/>
            <person name="Zimmer A.D."/>
            <person name="Quatrano R.S."/>
            <person name="Mayer K.F.X."/>
            <person name="Goodstein D."/>
            <person name="Casacuberta J.M."/>
            <person name="Vandepoele K."/>
            <person name="Reski R."/>
            <person name="Cuming A.C."/>
            <person name="Tuskan G.A."/>
            <person name="Maumus F."/>
            <person name="Salse J."/>
            <person name="Schmutz J."/>
            <person name="Rensing S.A."/>
        </authorList>
    </citation>
    <scope>NUCLEOTIDE SEQUENCE [LARGE SCALE GENOMIC DNA]</scope>
    <source>
        <strain evidence="3 4">cv. Gransden 2004</strain>
    </source>
</reference>
<protein>
    <submittedName>
        <fullName evidence="2 3">Uncharacterized protein</fullName>
    </submittedName>
</protein>
<proteinExistence type="predicted"/>
<evidence type="ECO:0000313" key="4">
    <source>
        <dbReference type="Proteomes" id="UP000006727"/>
    </source>
</evidence>
<feature type="compositionally biased region" description="Basic and acidic residues" evidence="1">
    <location>
        <begin position="595"/>
        <end position="605"/>
    </location>
</feature>
<reference evidence="2 4" key="1">
    <citation type="journal article" date="2008" name="Science">
        <title>The Physcomitrella genome reveals evolutionary insights into the conquest of land by plants.</title>
        <authorList>
            <person name="Rensing S."/>
            <person name="Lang D."/>
            <person name="Zimmer A."/>
            <person name="Terry A."/>
            <person name="Salamov A."/>
            <person name="Shapiro H."/>
            <person name="Nishiyama T."/>
            <person name="Perroud P.-F."/>
            <person name="Lindquist E."/>
            <person name="Kamisugi Y."/>
            <person name="Tanahashi T."/>
            <person name="Sakakibara K."/>
            <person name="Fujita T."/>
            <person name="Oishi K."/>
            <person name="Shin-I T."/>
            <person name="Kuroki Y."/>
            <person name="Toyoda A."/>
            <person name="Suzuki Y."/>
            <person name="Hashimoto A."/>
            <person name="Yamaguchi K."/>
            <person name="Sugano A."/>
            <person name="Kohara Y."/>
            <person name="Fujiyama A."/>
            <person name="Anterola A."/>
            <person name="Aoki S."/>
            <person name="Ashton N."/>
            <person name="Barbazuk W.B."/>
            <person name="Barker E."/>
            <person name="Bennetzen J."/>
            <person name="Bezanilla M."/>
            <person name="Blankenship R."/>
            <person name="Cho S.H."/>
            <person name="Dutcher S."/>
            <person name="Estelle M."/>
            <person name="Fawcett J.A."/>
            <person name="Gundlach H."/>
            <person name="Hanada K."/>
            <person name="Heyl A."/>
            <person name="Hicks K.A."/>
            <person name="Hugh J."/>
            <person name="Lohr M."/>
            <person name="Mayer K."/>
            <person name="Melkozernov A."/>
            <person name="Murata T."/>
            <person name="Nelson D."/>
            <person name="Pils B."/>
            <person name="Prigge M."/>
            <person name="Reiss B."/>
            <person name="Renner T."/>
            <person name="Rombauts S."/>
            <person name="Rushton P."/>
            <person name="Sanderfoot A."/>
            <person name="Schween G."/>
            <person name="Shiu S.-H."/>
            <person name="Stueber K."/>
            <person name="Theodoulou F.L."/>
            <person name="Tu H."/>
            <person name="Van de Peer Y."/>
            <person name="Verrier P.J."/>
            <person name="Waters E."/>
            <person name="Wood A."/>
            <person name="Yang L."/>
            <person name="Cove D."/>
            <person name="Cuming A."/>
            <person name="Hasebe M."/>
            <person name="Lucas S."/>
            <person name="Mishler D.B."/>
            <person name="Reski R."/>
            <person name="Grigoriev I."/>
            <person name="Quatrano R.S."/>
            <person name="Boore J.L."/>
        </authorList>
    </citation>
    <scope>NUCLEOTIDE SEQUENCE [LARGE SCALE GENOMIC DNA]</scope>
    <source>
        <strain evidence="3 4">cv. Gransden 2004</strain>
    </source>
</reference>
<dbReference type="GeneID" id="112295342"/>
<evidence type="ECO:0000256" key="1">
    <source>
        <dbReference type="SAM" id="MobiDB-lite"/>
    </source>
</evidence>
<feature type="compositionally biased region" description="Low complexity" evidence="1">
    <location>
        <begin position="580"/>
        <end position="594"/>
    </location>
</feature>
<feature type="compositionally biased region" description="Basic and acidic residues" evidence="1">
    <location>
        <begin position="333"/>
        <end position="345"/>
    </location>
</feature>
<reference evidence="3" key="3">
    <citation type="submission" date="2020-12" db="UniProtKB">
        <authorList>
            <consortium name="EnsemblPlants"/>
        </authorList>
    </citation>
    <scope>IDENTIFICATION</scope>
</reference>
<dbReference type="PaxDb" id="3218-PP1S3_443V6.1"/>
<dbReference type="Proteomes" id="UP000006727">
    <property type="component" value="Chromosome 18"/>
</dbReference>
<feature type="compositionally biased region" description="Basic and acidic residues" evidence="1">
    <location>
        <begin position="559"/>
        <end position="568"/>
    </location>
</feature>
<dbReference type="Gramene" id="Pp3c18_13870V3.1">
    <property type="protein sequence ID" value="Pp3c18_13870V3.1"/>
    <property type="gene ID" value="Pp3c18_13870"/>
</dbReference>